<name>A0AAD9PLX4_9APIC</name>
<dbReference type="RefSeq" id="XP_067803942.1">
    <property type="nucleotide sequence ID" value="XM_067945151.1"/>
</dbReference>
<dbReference type="AlphaFoldDB" id="A0AAD9PLX4"/>
<gene>
    <name evidence="1" type="ORF">BdWA1_000097</name>
</gene>
<dbReference type="Proteomes" id="UP001214638">
    <property type="component" value="Unassembled WGS sequence"/>
</dbReference>
<dbReference type="PANTHER" id="PTHR46018">
    <property type="entry name" value="ZINC PHOSPHODIESTERASE ELAC PROTEIN 1"/>
    <property type="match status" value="1"/>
</dbReference>
<dbReference type="SUPFAM" id="SSF56281">
    <property type="entry name" value="Metallo-hydrolase/oxidoreductase"/>
    <property type="match status" value="1"/>
</dbReference>
<evidence type="ECO:0000313" key="2">
    <source>
        <dbReference type="Proteomes" id="UP001214638"/>
    </source>
</evidence>
<proteinExistence type="predicted"/>
<dbReference type="GeneID" id="94334395"/>
<dbReference type="EMBL" id="JALLKP010000001">
    <property type="protein sequence ID" value="KAK2197100.1"/>
    <property type="molecule type" value="Genomic_DNA"/>
</dbReference>
<comment type="caution">
    <text evidence="1">The sequence shown here is derived from an EMBL/GenBank/DDBJ whole genome shotgun (WGS) entry which is preliminary data.</text>
</comment>
<keyword evidence="2" id="KW-1185">Reference proteome</keyword>
<reference evidence="1" key="1">
    <citation type="journal article" date="2023" name="Nat. Microbiol.">
        <title>Babesia duncani multi-omics identifies virulence factors and drug targets.</title>
        <authorList>
            <person name="Singh P."/>
            <person name="Lonardi S."/>
            <person name="Liang Q."/>
            <person name="Vydyam P."/>
            <person name="Khabirova E."/>
            <person name="Fang T."/>
            <person name="Gihaz S."/>
            <person name="Thekkiniath J."/>
            <person name="Munshi M."/>
            <person name="Abel S."/>
            <person name="Ciampossin L."/>
            <person name="Batugedara G."/>
            <person name="Gupta M."/>
            <person name="Lu X.M."/>
            <person name="Lenz T."/>
            <person name="Chakravarty S."/>
            <person name="Cornillot E."/>
            <person name="Hu Y."/>
            <person name="Ma W."/>
            <person name="Gonzalez L.M."/>
            <person name="Sanchez S."/>
            <person name="Estrada K."/>
            <person name="Sanchez-Flores A."/>
            <person name="Montero E."/>
            <person name="Harb O.S."/>
            <person name="Le Roch K.G."/>
            <person name="Mamoun C.B."/>
        </authorList>
    </citation>
    <scope>NUCLEOTIDE SEQUENCE</scope>
    <source>
        <strain evidence="1">WA1</strain>
    </source>
</reference>
<dbReference type="GO" id="GO:0005634">
    <property type="term" value="C:nucleus"/>
    <property type="evidence" value="ECO:0007669"/>
    <property type="project" value="TreeGrafter"/>
</dbReference>
<dbReference type="Pfam" id="PF23023">
    <property type="entry name" value="Anti-Pycsar_Apyc1"/>
    <property type="match status" value="1"/>
</dbReference>
<evidence type="ECO:0000313" key="1">
    <source>
        <dbReference type="EMBL" id="KAK2197100.1"/>
    </source>
</evidence>
<dbReference type="Gene3D" id="3.60.15.10">
    <property type="entry name" value="Ribonuclease Z/Hydroxyacylglutathione hydrolase-like"/>
    <property type="match status" value="2"/>
</dbReference>
<organism evidence="1 2">
    <name type="scientific">Babesia duncani</name>
    <dbReference type="NCBI Taxonomy" id="323732"/>
    <lineage>
        <taxon>Eukaryota</taxon>
        <taxon>Sar</taxon>
        <taxon>Alveolata</taxon>
        <taxon>Apicomplexa</taxon>
        <taxon>Aconoidasida</taxon>
        <taxon>Piroplasmida</taxon>
        <taxon>Babesiidae</taxon>
        <taxon>Babesia</taxon>
    </lineage>
</organism>
<keyword evidence="1" id="KW-0378">Hydrolase</keyword>
<protein>
    <submittedName>
        <fullName evidence="1">Bifunctional Metallo-beta-lactamase/Ribonuclease Z-Hydroxyacylglutathione hydrolase-like</fullName>
    </submittedName>
</protein>
<sequence length="840" mass="96182">MRNVKKRTVPFLWISCFVLYGIYNVEPIALYNKNWVHKRVGFIANLKQPPCGITFQGLTHEKAKRGFKRYAEQSSQVKEASVLFDTLSNTEVLDELDSNDAIQDTPDPLESETIIEVEVEDKGKKTFSDIHNKLKGSINKLPSTFAVMKDLVAFLDTMEQQGNEKAKSIAYTSIKKKLITELNKNVEELKSDLPKTKKRLYISPFLKNTVDPFFEDQYVNPVDFKNYFSLYDNYKQEYRKIAYLCMKTYIARLILGLKRKLKHGIVSTFLWPFAKWAKDNNVRYKEPKPSQLENFERLLKYYGHEFENVYFEQNIAMVRPPQPKARPPNKWSLIFLGTGSRQPTDTRMTSTMAFTEHDGGRIWLFDCGEGTCACMQKLNLNPKAVDRIFITHLHGDHCFGLFSFISNSARALPITVYGPIGISKMLIDIMNFTTTSVLPKFVVHELVLHPDNEKHKTGWHVNYPSFGGYIYPQEAGHYLVYENDTCKVMAAPLKHILPTVGYVIKEKSKNENDSTKTQRKIVICQDSCDSSKMVPISMNPNVLIHEATTSTTSTIGSSLIMQLVYNFSKGKIDESLLSKINDIISQEELRRSCFSVTFTTMAMKLRRKCYLIERSYSNLTKTLEQNELKATETESNNADMMTDIYNIVQLVHAASKIKSCIAEAKKIESQLKELYDAPKHLGPRSTWLKSVYNHVRDVIENNGNTETSSSPTIQAMESLKNLLTKFWTTNKSMGLLFSLEINLPEAAPKDWFSLYSKSVRYSGHSTPWDAGKFAAKINAASLYLTHLSSKYRGDWKLVNEISCARLEDEARLAFYNNERQTADRPCIKITTAYDGYEIHI</sequence>
<dbReference type="GO" id="GO:0042781">
    <property type="term" value="F:3'-tRNA processing endoribonuclease activity"/>
    <property type="evidence" value="ECO:0007669"/>
    <property type="project" value="TreeGrafter"/>
</dbReference>
<dbReference type="InterPro" id="IPR036866">
    <property type="entry name" value="RibonucZ/Hydroxyglut_hydro"/>
</dbReference>
<dbReference type="KEGG" id="bdw:94334395"/>
<accession>A0AAD9PLX4</accession>
<dbReference type="PANTHER" id="PTHR46018:SF2">
    <property type="entry name" value="ZINC PHOSPHODIESTERASE ELAC PROTEIN 1"/>
    <property type="match status" value="1"/>
</dbReference>